<keyword evidence="3" id="KW-0472">Membrane</keyword>
<dbReference type="EMBL" id="FRDN01000008">
    <property type="protein sequence ID" value="SHN76106.1"/>
    <property type="molecule type" value="Genomic_DNA"/>
</dbReference>
<dbReference type="AlphaFoldDB" id="A0A1M7TZD3"/>
<proteinExistence type="predicted"/>
<evidence type="ECO:0000256" key="1">
    <source>
        <dbReference type="ARBA" id="ARBA00022737"/>
    </source>
</evidence>
<evidence type="ECO:0000313" key="4">
    <source>
        <dbReference type="EMBL" id="SHN76106.1"/>
    </source>
</evidence>
<evidence type="ECO:0000256" key="3">
    <source>
        <dbReference type="SAM" id="Phobius"/>
    </source>
</evidence>
<dbReference type="Proteomes" id="UP000184010">
    <property type="component" value="Unassembled WGS sequence"/>
</dbReference>
<protein>
    <submittedName>
        <fullName evidence="4">Uncharacterized conserved protein</fullName>
    </submittedName>
</protein>
<dbReference type="SUPFAM" id="SSF82185">
    <property type="entry name" value="Histone H3 K4-specific methyltransferase SET7/9 N-terminal domain"/>
    <property type="match status" value="2"/>
</dbReference>
<dbReference type="SMART" id="SM00698">
    <property type="entry name" value="MORN"/>
    <property type="match status" value="7"/>
</dbReference>
<dbReference type="Pfam" id="PF02493">
    <property type="entry name" value="MORN"/>
    <property type="match status" value="7"/>
</dbReference>
<organism evidence="4 5">
    <name type="scientific">Desulfitobacterium chlororespirans DSM 11544</name>
    <dbReference type="NCBI Taxonomy" id="1121395"/>
    <lineage>
        <taxon>Bacteria</taxon>
        <taxon>Bacillati</taxon>
        <taxon>Bacillota</taxon>
        <taxon>Clostridia</taxon>
        <taxon>Eubacteriales</taxon>
        <taxon>Desulfitobacteriaceae</taxon>
        <taxon>Desulfitobacterium</taxon>
    </lineage>
</organism>
<feature type="transmembrane region" description="Helical" evidence="3">
    <location>
        <begin position="78"/>
        <end position="101"/>
    </location>
</feature>
<sequence>MIIKLLMKYIQIIYRTTRSVVLRPFVLAKHKFSSLTNLSKFLNQIPKAFASLLTKFKLKPEKREDYVDAGPIFIAKSLLVILVVILVATPFLIVTIVWPWVVSLALTAHFYTADPKLEGYKGKVEVFYEEKLEKLKFKGRLEEGKAIGYGEEFYEDGSLKYAGPFVEGRYEGSGEFIIAPGVVYKGEFRNGKRSGQGIILENDILAYAGAFAEDLFEGEGTEYYPDGRIQYKGSFKGGLYSGPGAFQDEKGVKRYEGNFADGLFNGAGRYYDEQGELVYTGSFLNGLYDGQGRLILLPHSTWYEGPFLGGKANGEGVLFKNGMLYYEGAFINDKFSGTGTLTDSQWGLTYSGAFMDNDIAYGKLFDLSVPDLYTAFAKGIREDTADEKYFYLYNQGFGLVLKFSYANEEQEAKLVNVFRRPEQQVKSEPAGQGDKAPAEKGAAGALGTGTIDQRTAGLLGIPSGTMNNHQSLYEGYGLRYWIDPRSEEVLLLEYYPTEKAAEPALKDQEQPVGKSGAGQAGPQYTAYFEDLGLDIADFGSLGYGNQGEGEGS</sequence>
<keyword evidence="5" id="KW-1185">Reference proteome</keyword>
<gene>
    <name evidence="4" type="ORF">SAMN02745215_02796</name>
</gene>
<evidence type="ECO:0000256" key="2">
    <source>
        <dbReference type="SAM" id="MobiDB-lite"/>
    </source>
</evidence>
<accession>A0A1M7TZD3</accession>
<reference evidence="5" key="1">
    <citation type="submission" date="2016-12" db="EMBL/GenBank/DDBJ databases">
        <authorList>
            <person name="Varghese N."/>
            <person name="Submissions S."/>
        </authorList>
    </citation>
    <scope>NUCLEOTIDE SEQUENCE [LARGE SCALE GENOMIC DNA]</scope>
    <source>
        <strain evidence="5">DSM 11544</strain>
    </source>
</reference>
<keyword evidence="1" id="KW-0677">Repeat</keyword>
<dbReference type="PANTHER" id="PTHR23084:SF263">
    <property type="entry name" value="MORN REPEAT-CONTAINING PROTEIN 1"/>
    <property type="match status" value="1"/>
</dbReference>
<name>A0A1M7TZD3_9FIRM</name>
<keyword evidence="3" id="KW-1133">Transmembrane helix</keyword>
<feature type="region of interest" description="Disordered" evidence="2">
    <location>
        <begin position="423"/>
        <end position="442"/>
    </location>
</feature>
<dbReference type="PANTHER" id="PTHR23084">
    <property type="entry name" value="PHOSPHATIDYLINOSITOL-4-PHOSPHATE 5-KINASE RELATED"/>
    <property type="match status" value="1"/>
</dbReference>
<keyword evidence="3" id="KW-0812">Transmembrane</keyword>
<evidence type="ECO:0000313" key="5">
    <source>
        <dbReference type="Proteomes" id="UP000184010"/>
    </source>
</evidence>
<dbReference type="STRING" id="1121395.SAMN02745215_02796"/>
<dbReference type="Gene3D" id="2.20.110.10">
    <property type="entry name" value="Histone H3 K4-specific methyltransferase SET7/9 N-terminal domain"/>
    <property type="match status" value="3"/>
</dbReference>
<dbReference type="RefSeq" id="WP_072773158.1">
    <property type="nucleotide sequence ID" value="NZ_FRDN01000008.1"/>
</dbReference>
<dbReference type="InterPro" id="IPR003409">
    <property type="entry name" value="MORN"/>
</dbReference>